<dbReference type="FunFam" id="3.40.50.920:FF:000007">
    <property type="entry name" value="Pyruvate:ferredoxin (Flavodoxin) oxidoreductase"/>
    <property type="match status" value="1"/>
</dbReference>
<evidence type="ECO:0000313" key="14">
    <source>
        <dbReference type="EMBL" id="OJG43270.1"/>
    </source>
</evidence>
<keyword evidence="5 9" id="KW-0249">Electron transport</keyword>
<feature type="binding site" evidence="11">
    <location>
        <position position="816"/>
    </location>
    <ligand>
        <name>[4Fe-4S] cluster</name>
        <dbReference type="ChEBI" id="CHEBI:49883"/>
        <label>3</label>
    </ligand>
</feature>
<dbReference type="Pfam" id="PF01855">
    <property type="entry name" value="POR_N"/>
    <property type="match status" value="1"/>
</dbReference>
<dbReference type="InterPro" id="IPR002880">
    <property type="entry name" value="Pyrv_Fd/Flavodoxin_OxRdtase_N"/>
</dbReference>
<dbReference type="SUPFAM" id="SSF52922">
    <property type="entry name" value="TK C-terminal domain-like"/>
    <property type="match status" value="1"/>
</dbReference>
<dbReference type="RefSeq" id="WP_071858666.1">
    <property type="nucleotide sequence ID" value="NZ_JBHSHK010000006.1"/>
</dbReference>
<evidence type="ECO:0000256" key="3">
    <source>
        <dbReference type="ARBA" id="ARBA00022485"/>
    </source>
</evidence>
<proteinExistence type="inferred from homology"/>
<accession>A0A1L8TG45</accession>
<dbReference type="NCBIfam" id="TIGR02176">
    <property type="entry name" value="pyruv_ox_red"/>
    <property type="match status" value="1"/>
</dbReference>
<evidence type="ECO:0000259" key="13">
    <source>
        <dbReference type="PROSITE" id="PS51379"/>
    </source>
</evidence>
<keyword evidence="14" id="KW-0670">Pyruvate</keyword>
<feature type="binding site" evidence="11">
    <location>
        <position position="699"/>
    </location>
    <ligand>
        <name>[4Fe-4S] cluster</name>
        <dbReference type="ChEBI" id="CHEBI:49883"/>
        <label>1</label>
    </ligand>
</feature>
<dbReference type="Pfam" id="PF02775">
    <property type="entry name" value="TPP_enzyme_C"/>
    <property type="match status" value="1"/>
</dbReference>
<gene>
    <name evidence="14" type="ORF">RV04_GL000715</name>
</gene>
<dbReference type="InterPro" id="IPR019752">
    <property type="entry name" value="Pyrv/ketoisovalerate_OxRed_cat"/>
</dbReference>
<name>A0A1L8TG45_9ENTE</name>
<feature type="binding site" evidence="11">
    <location>
        <position position="696"/>
    </location>
    <ligand>
        <name>[4Fe-4S] cluster</name>
        <dbReference type="ChEBI" id="CHEBI:49883"/>
        <label>1</label>
    </ligand>
</feature>
<dbReference type="EMBL" id="JXKQ01000015">
    <property type="protein sequence ID" value="OJG43270.1"/>
    <property type="molecule type" value="Genomic_DNA"/>
</dbReference>
<dbReference type="Gene3D" id="3.40.50.920">
    <property type="match status" value="1"/>
</dbReference>
<dbReference type="AlphaFoldDB" id="A0A1L8TG45"/>
<feature type="binding site" evidence="11">
    <location>
        <position position="693"/>
    </location>
    <ligand>
        <name>[4Fe-4S] cluster</name>
        <dbReference type="ChEBI" id="CHEBI:49883"/>
        <label>1</label>
    </ligand>
</feature>
<feature type="site" description="Important for catalytic activity" evidence="10">
    <location>
        <position position="63"/>
    </location>
</feature>
<dbReference type="InterPro" id="IPR050722">
    <property type="entry name" value="Pyruvate:ferred/Flavod_OxRd"/>
</dbReference>
<keyword evidence="7 11" id="KW-0408">Iron</keyword>
<sequence>MRKKKTMDGNTAAAYISYAFTELAAIYPITPSSTMAELVDQWATQGKKNIFGQPVSITEMQSEAGAAGVVHGALKTGALTTTYTASQGLLLMIPNMYKIAGELLPGVFHVASRAVTTNALNIFGDHGDVMAARQTGFAMLQESSVQEVMDLSAVAHLAAIEGSIPFMNFFDGFRTSHEIQKVEVIEYDELAPLIDQEKLKSFRKRSMNPNHPTISGTNQNPDIHFQQRETVNRYYEDLPAIVQKYMFEINKLRGTNYDLVTYYGAEDAEEVIVAMGSVAQTIEQTVDYLNAEGRKVGFLNIHLYRPFPTENFLEKLPASVKSLAVLDRSKEPGADGEPLLLDIQSVMYESDVRPKIIGGRFGLGSKDVTPDQIIAVYDELLKDKQSAKKRFTIGIVDDVTHMSLESKEIVDLTNPKTFQAKFWGFGSDGTVGANKSAIKIIGDHTDKYAQGYFYYDSKKSGGLTVSHLRFGDTPIRSTYLVESADFIACHTPAYIHTYDLLKGLKPGGIFLMNTMWNDTQMDKLLPAKMKRYIAENEIKFYTINAAKLAMEVGLGQRINTVMETAFFSLTGIIPFDEVLGILKEEADKSYRRKSVEIVEKNQAAIDQTVELLHQVQVPKTWRTVEIPKKIRQTPVSQYVEEILEPVNSMRGNDLTVNDLVVNGMTDGTIPTGTTTFEKRGVALEVPHWISDRCTMCNECSFVCPHAAIRPFLADDEELGEAPEGYIVREMRGADGLKYRIQVSIEDCTGCGLCVEACPAKEKALVMKPYEEEKEQAINWAFSMTLKQKANPAKTNSVLGSQFNKPLLEFSGACAGCGETPYVKLMTQMFGDRMMIANATGCSSIWGAAAPVSPYTTNDQGQGPAWSNSLFEDNAEFGYGMFLANQTRRKELADKINNVLDSVSEELRELMEDWMDHMFESEGTQQRATKLTAALEESLANPQLAAIYEDRDLFVKTSQWMFGGDGWAYDIGFGGIDHILASGADVNILVMDNEVYSNTGGQTSKATPASAIAKFSAGGKYQSKKDLGMMAMTYGNVYVAQIASGANQMQTIKALEEAEKFPGPSLIIAYTPCINHGLRGGMSQTLREAKEAVESGYWSLYRYNPAQREKGKNPMTLDYKKPDFSEMIGFMKQQNRFSALERIQPDDAQRLYQKTVNDAETRFYNYARLAGQEEKIRAKLSGETATVEKTAVAVKPKREKNIDPEAEARRAARRAARAEKRNK</sequence>
<dbReference type="Pfam" id="PF10371">
    <property type="entry name" value="EKR"/>
    <property type="match status" value="1"/>
</dbReference>
<feature type="region of interest" description="Disordered" evidence="12">
    <location>
        <begin position="1194"/>
        <end position="1222"/>
    </location>
</feature>
<dbReference type="PROSITE" id="PS00198">
    <property type="entry name" value="4FE4S_FER_1"/>
    <property type="match status" value="1"/>
</dbReference>
<dbReference type="CDD" id="cd03377">
    <property type="entry name" value="TPP_PFOR_PNO"/>
    <property type="match status" value="1"/>
</dbReference>
<dbReference type="InterPro" id="IPR002869">
    <property type="entry name" value="Pyrv_flavodox_OxRed_cen"/>
</dbReference>
<keyword evidence="4 11" id="KW-0479">Metal-binding</keyword>
<dbReference type="InterPro" id="IPR011766">
    <property type="entry name" value="TPP_enzyme_TPP-bd"/>
</dbReference>
<keyword evidence="3 11" id="KW-0004">4Fe-4S</keyword>
<dbReference type="GO" id="GO:0006979">
    <property type="term" value="P:response to oxidative stress"/>
    <property type="evidence" value="ECO:0007669"/>
    <property type="project" value="TreeGrafter"/>
</dbReference>
<dbReference type="InterPro" id="IPR029061">
    <property type="entry name" value="THDP-binding"/>
</dbReference>
<reference evidence="14 15" key="1">
    <citation type="submission" date="2014-12" db="EMBL/GenBank/DDBJ databases">
        <title>Draft genome sequences of 29 type strains of Enterococci.</title>
        <authorList>
            <person name="Zhong Z."/>
            <person name="Sun Z."/>
            <person name="Liu W."/>
            <person name="Zhang W."/>
            <person name="Zhang H."/>
        </authorList>
    </citation>
    <scope>NUCLEOTIDE SEQUENCE [LARGE SCALE GENOMIC DNA]</scope>
    <source>
        <strain evidence="14 15">DSM 17122</strain>
    </source>
</reference>
<dbReference type="SMART" id="SM00890">
    <property type="entry name" value="EKR"/>
    <property type="match status" value="1"/>
</dbReference>
<evidence type="ECO:0000256" key="5">
    <source>
        <dbReference type="ARBA" id="ARBA00022982"/>
    </source>
</evidence>
<evidence type="ECO:0000256" key="10">
    <source>
        <dbReference type="PIRSR" id="PIRSR000159-2"/>
    </source>
</evidence>
<dbReference type="GO" id="GO:0005506">
    <property type="term" value="F:iron ion binding"/>
    <property type="evidence" value="ECO:0007669"/>
    <property type="project" value="InterPro"/>
</dbReference>
<dbReference type="PANTHER" id="PTHR32154:SF0">
    <property type="entry name" value="PYRUVATE-FLAVODOXIN OXIDOREDUCTASE-RELATED"/>
    <property type="match status" value="1"/>
</dbReference>
<evidence type="ECO:0000256" key="8">
    <source>
        <dbReference type="ARBA" id="ARBA00023014"/>
    </source>
</evidence>
<dbReference type="GO" id="GO:0016903">
    <property type="term" value="F:oxidoreductase activity, acting on the aldehyde or oxo group of donors"/>
    <property type="evidence" value="ECO:0007669"/>
    <property type="project" value="InterPro"/>
</dbReference>
<dbReference type="PROSITE" id="PS51379">
    <property type="entry name" value="4FE4S_FER_2"/>
    <property type="match status" value="2"/>
</dbReference>
<feature type="compositionally biased region" description="Basic and acidic residues" evidence="12">
    <location>
        <begin position="1198"/>
        <end position="1222"/>
    </location>
</feature>
<dbReference type="PIRSF" id="PIRSF000159">
    <property type="entry name" value="NifJ"/>
    <property type="match status" value="1"/>
</dbReference>
<keyword evidence="2 9" id="KW-0813">Transport</keyword>
<feature type="binding site" evidence="11">
    <location>
        <position position="813"/>
    </location>
    <ligand>
        <name>[4Fe-4S] cluster</name>
        <dbReference type="ChEBI" id="CHEBI:49883"/>
        <label>3</label>
    </ligand>
</feature>
<dbReference type="Gene3D" id="3.40.50.970">
    <property type="match status" value="2"/>
</dbReference>
<feature type="binding site" evidence="11">
    <location>
        <position position="747"/>
    </location>
    <ligand>
        <name>[4Fe-4S] cluster</name>
        <dbReference type="ChEBI" id="CHEBI:49883"/>
        <label>2</label>
    </ligand>
</feature>
<feature type="binding site" evidence="11">
    <location>
        <position position="841"/>
    </location>
    <ligand>
        <name>[4Fe-4S] cluster</name>
        <dbReference type="ChEBI" id="CHEBI:49883"/>
        <label>3</label>
    </ligand>
</feature>
<evidence type="ECO:0000256" key="1">
    <source>
        <dbReference type="ARBA" id="ARBA00009032"/>
    </source>
</evidence>
<keyword evidence="6 9" id="KW-0560">Oxidoreductase</keyword>
<comment type="caution">
    <text evidence="14">The sequence shown here is derived from an EMBL/GenBank/DDBJ whole genome shotgun (WGS) entry which is preliminary data.</text>
</comment>
<evidence type="ECO:0000256" key="11">
    <source>
        <dbReference type="PIRSR" id="PIRSR000159-50"/>
    </source>
</evidence>
<dbReference type="InterPro" id="IPR009014">
    <property type="entry name" value="Transketo_C/PFOR_II"/>
</dbReference>
<dbReference type="SUPFAM" id="SSF53323">
    <property type="entry name" value="Pyruvate-ferredoxin oxidoreductase, PFOR, domain III"/>
    <property type="match status" value="1"/>
</dbReference>
<protein>
    <submittedName>
        <fullName evidence="14">Pyruvate:ferredoxin (Flavodoxin) oxidoreductase</fullName>
    </submittedName>
</protein>
<dbReference type="FunFam" id="3.40.50.970:FF:000041">
    <property type="entry name" value="Pyruvate:ferredoxin (Flavodoxin) oxidoreductase"/>
    <property type="match status" value="1"/>
</dbReference>
<evidence type="ECO:0000256" key="2">
    <source>
        <dbReference type="ARBA" id="ARBA00022448"/>
    </source>
</evidence>
<dbReference type="InterPro" id="IPR033412">
    <property type="entry name" value="PFOR_II"/>
</dbReference>
<feature type="domain" description="4Fe-4S ferredoxin-type" evidence="13">
    <location>
        <begin position="684"/>
        <end position="713"/>
    </location>
</feature>
<evidence type="ECO:0000313" key="15">
    <source>
        <dbReference type="Proteomes" id="UP000182077"/>
    </source>
</evidence>
<dbReference type="InterPro" id="IPR011895">
    <property type="entry name" value="Pyrv_flavodox_OxRed"/>
</dbReference>
<feature type="binding site" evidence="11">
    <location>
        <position position="753"/>
    </location>
    <ligand>
        <name>[4Fe-4S] cluster</name>
        <dbReference type="ChEBI" id="CHEBI:49883"/>
        <label>2</label>
    </ligand>
</feature>
<dbReference type="GO" id="GO:0030976">
    <property type="term" value="F:thiamine pyrophosphate binding"/>
    <property type="evidence" value="ECO:0007669"/>
    <property type="project" value="InterPro"/>
</dbReference>
<evidence type="ECO:0000256" key="4">
    <source>
        <dbReference type="ARBA" id="ARBA00022723"/>
    </source>
</evidence>
<feature type="site" description="Important for catalytic activity" evidence="10">
    <location>
        <position position="113"/>
    </location>
</feature>
<feature type="binding site" evidence="11">
    <location>
        <position position="750"/>
    </location>
    <ligand>
        <name>[4Fe-4S] cluster</name>
        <dbReference type="ChEBI" id="CHEBI:49883"/>
        <label>2</label>
    </ligand>
</feature>
<dbReference type="GO" id="GO:0022900">
    <property type="term" value="P:electron transport chain"/>
    <property type="evidence" value="ECO:0007669"/>
    <property type="project" value="InterPro"/>
</dbReference>
<dbReference type="InterPro" id="IPR019456">
    <property type="entry name" value="Pyrv-flavodox_OxRtase_EKR"/>
</dbReference>
<comment type="similarity">
    <text evidence="1 9">Belongs to the pyruvate:ferredoxin/flavodoxin oxidoreductase family.</text>
</comment>
<dbReference type="Pfam" id="PF17147">
    <property type="entry name" value="PFOR_II"/>
    <property type="match status" value="1"/>
</dbReference>
<evidence type="ECO:0000256" key="7">
    <source>
        <dbReference type="ARBA" id="ARBA00023004"/>
    </source>
</evidence>
<dbReference type="GO" id="GO:0051539">
    <property type="term" value="F:4 iron, 4 sulfur cluster binding"/>
    <property type="evidence" value="ECO:0007669"/>
    <property type="project" value="UniProtKB-KW"/>
</dbReference>
<evidence type="ECO:0000256" key="9">
    <source>
        <dbReference type="PIRNR" id="PIRNR000159"/>
    </source>
</evidence>
<dbReference type="FunFam" id="3.40.50.970:FF:000012">
    <property type="entry name" value="Pyruvate:ferredoxin (Flavodoxin) oxidoreductase"/>
    <property type="match status" value="1"/>
</dbReference>
<evidence type="ECO:0000256" key="12">
    <source>
        <dbReference type="SAM" id="MobiDB-lite"/>
    </source>
</evidence>
<evidence type="ECO:0000256" key="6">
    <source>
        <dbReference type="ARBA" id="ARBA00023002"/>
    </source>
</evidence>
<feature type="binding site" evidence="11">
    <location>
        <position position="1072"/>
    </location>
    <ligand>
        <name>[4Fe-4S] cluster</name>
        <dbReference type="ChEBI" id="CHEBI:49883"/>
        <label>3</label>
    </ligand>
</feature>
<dbReference type="CDD" id="cd07034">
    <property type="entry name" value="TPP_PYR_PFOR_IOR-alpha_like"/>
    <property type="match status" value="1"/>
</dbReference>
<keyword evidence="15" id="KW-1185">Reference proteome</keyword>
<dbReference type="Gene3D" id="3.30.70.20">
    <property type="match status" value="1"/>
</dbReference>
<dbReference type="InterPro" id="IPR017900">
    <property type="entry name" value="4Fe4S_Fe_S_CS"/>
</dbReference>
<organism evidence="14 15">
    <name type="scientific">Enterococcus hermanniensis</name>
    <dbReference type="NCBI Taxonomy" id="249189"/>
    <lineage>
        <taxon>Bacteria</taxon>
        <taxon>Bacillati</taxon>
        <taxon>Bacillota</taxon>
        <taxon>Bacilli</taxon>
        <taxon>Lactobacillales</taxon>
        <taxon>Enterococcaceae</taxon>
        <taxon>Enterococcus</taxon>
    </lineage>
</organism>
<feature type="binding site" evidence="11">
    <location>
        <position position="703"/>
    </location>
    <ligand>
        <name>[4Fe-4S] cluster</name>
        <dbReference type="ChEBI" id="CHEBI:49883"/>
        <label>2</label>
    </ligand>
</feature>
<dbReference type="OrthoDB" id="9794954at2"/>
<feature type="site" description="Important for catalytic activity" evidence="10">
    <location>
        <position position="30"/>
    </location>
</feature>
<dbReference type="PANTHER" id="PTHR32154">
    <property type="entry name" value="PYRUVATE-FLAVODOXIN OXIDOREDUCTASE-RELATED"/>
    <property type="match status" value="1"/>
</dbReference>
<dbReference type="Gene3D" id="3.40.920.10">
    <property type="entry name" value="Pyruvate-ferredoxin oxidoreductase, PFOR, domain III"/>
    <property type="match status" value="1"/>
</dbReference>
<dbReference type="InterPro" id="IPR017896">
    <property type="entry name" value="4Fe4S_Fe-S-bd"/>
</dbReference>
<dbReference type="Pfam" id="PF01558">
    <property type="entry name" value="POR"/>
    <property type="match status" value="1"/>
</dbReference>
<comment type="cofactor">
    <cofactor evidence="11">
        <name>[4Fe-4S] cluster</name>
        <dbReference type="ChEBI" id="CHEBI:49883"/>
    </cofactor>
    <text evidence="11">Binds 3 [4Fe-4S] clusters per subunit.</text>
</comment>
<keyword evidence="8 11" id="KW-0411">Iron-sulfur</keyword>
<dbReference type="FunFam" id="3.30.70.20:FF:000022">
    <property type="entry name" value="Pyruvate:ferredoxin (Flavodoxin) oxidoreductase"/>
    <property type="match status" value="1"/>
</dbReference>
<dbReference type="STRING" id="249189.RV04_GL000715"/>
<dbReference type="Pfam" id="PF13484">
    <property type="entry name" value="Fer4_16"/>
    <property type="match status" value="1"/>
</dbReference>
<feature type="binding site" evidence="11">
    <location>
        <position position="757"/>
    </location>
    <ligand>
        <name>[4Fe-4S] cluster</name>
        <dbReference type="ChEBI" id="CHEBI:49883"/>
        <label>1</label>
    </ligand>
</feature>
<dbReference type="SUPFAM" id="SSF52518">
    <property type="entry name" value="Thiamin diphosphate-binding fold (THDP-binding)"/>
    <property type="match status" value="2"/>
</dbReference>
<feature type="site" description="Important for catalytic activity" evidence="10">
    <location>
        <position position="997"/>
    </location>
</feature>
<feature type="domain" description="4Fe-4S ferredoxin-type" evidence="13">
    <location>
        <begin position="738"/>
        <end position="769"/>
    </location>
</feature>
<dbReference type="Proteomes" id="UP000182077">
    <property type="component" value="Unassembled WGS sequence"/>
</dbReference>
<dbReference type="SUPFAM" id="SSF54862">
    <property type="entry name" value="4Fe-4S ferredoxins"/>
    <property type="match status" value="1"/>
</dbReference>
<dbReference type="FunFam" id="3.40.920.10:FF:000001">
    <property type="entry name" value="Pyruvate:ferredoxin (Flavodoxin) oxidoreductase"/>
    <property type="match status" value="1"/>
</dbReference>